<gene>
    <name evidence="1" type="ORF">CP911_12135</name>
</gene>
<comment type="caution">
    <text evidence="1">The sequence shown here is derived from an EMBL/GenBank/DDBJ whole genome shotgun (WGS) entry which is preliminary data.</text>
</comment>
<dbReference type="Proteomes" id="UP000217648">
    <property type="component" value="Unassembled WGS sequence"/>
</dbReference>
<sequence>MTGQPCGEVTTEQQQAATMLVEKARDKGNAHDKGQ</sequence>
<protein>
    <submittedName>
        <fullName evidence="1">Uncharacterized protein</fullName>
    </submittedName>
</protein>
<name>A0A2A5MKA6_9ENTR</name>
<organism evidence="1 2">
    <name type="scientific">Klebsiella quasipneumoniae</name>
    <dbReference type="NCBI Taxonomy" id="1463165"/>
    <lineage>
        <taxon>Bacteria</taxon>
        <taxon>Pseudomonadati</taxon>
        <taxon>Pseudomonadota</taxon>
        <taxon>Gammaproteobacteria</taxon>
        <taxon>Enterobacterales</taxon>
        <taxon>Enterobacteriaceae</taxon>
        <taxon>Klebsiella/Raoultella group</taxon>
        <taxon>Klebsiella</taxon>
        <taxon>Klebsiella pneumoniae complex</taxon>
    </lineage>
</organism>
<dbReference type="SUPFAM" id="SSF48657">
    <property type="entry name" value="FinO-like"/>
    <property type="match status" value="1"/>
</dbReference>
<proteinExistence type="predicted"/>
<dbReference type="EMBL" id="NXHG01000006">
    <property type="protein sequence ID" value="PCM61364.1"/>
    <property type="molecule type" value="Genomic_DNA"/>
</dbReference>
<accession>A0A2A5MKA6</accession>
<dbReference type="AlphaFoldDB" id="A0A2A5MKA6"/>
<dbReference type="RefSeq" id="WP_077252078.1">
    <property type="nucleotide sequence ID" value="NZ_AOGO01000007.1"/>
</dbReference>
<evidence type="ECO:0000313" key="1">
    <source>
        <dbReference type="EMBL" id="PCM61364.1"/>
    </source>
</evidence>
<evidence type="ECO:0000313" key="2">
    <source>
        <dbReference type="Proteomes" id="UP000217648"/>
    </source>
</evidence>
<dbReference type="InterPro" id="IPR036442">
    <property type="entry name" value="ProQ/FinO_sf"/>
</dbReference>
<reference evidence="1 2" key="1">
    <citation type="submission" date="2017-09" db="EMBL/GenBank/DDBJ databases">
        <title>Mdr eskape-Ghana.</title>
        <authorList>
            <person name="Agyepong N."/>
            <person name="Janice J."/>
            <person name="Samuelsen O."/>
            <person name="Owusu-Ofori A."/>
            <person name="Sundsfjord A."/>
            <person name="Essack S."/>
            <person name="Pedersen T."/>
        </authorList>
    </citation>
    <scope>NUCLEOTIDE SEQUENCE [LARGE SCALE GENOMIC DNA]</scope>
    <source>
        <strain evidence="1 2">46</strain>
    </source>
</reference>